<accession>A0A2Z5JN46</accession>
<organism evidence="1 2">
    <name type="scientific">Streptomyces atratus</name>
    <dbReference type="NCBI Taxonomy" id="1893"/>
    <lineage>
        <taxon>Bacteria</taxon>
        <taxon>Bacillati</taxon>
        <taxon>Actinomycetota</taxon>
        <taxon>Actinomycetes</taxon>
        <taxon>Kitasatosporales</taxon>
        <taxon>Streptomycetaceae</taxon>
        <taxon>Streptomyces</taxon>
    </lineage>
</organism>
<protein>
    <recommendedName>
        <fullName evidence="3">Phytanoyl-CoA dioxygenase (PhyH)</fullName>
    </recommendedName>
</protein>
<evidence type="ECO:0008006" key="3">
    <source>
        <dbReference type="Google" id="ProtNLM"/>
    </source>
</evidence>
<gene>
    <name evidence="1" type="ORF">C5746_38505</name>
</gene>
<dbReference type="PANTHER" id="PTHR20883">
    <property type="entry name" value="PHYTANOYL-COA DIOXYGENASE DOMAIN CONTAINING 1"/>
    <property type="match status" value="1"/>
</dbReference>
<dbReference type="GO" id="GO:0005506">
    <property type="term" value="F:iron ion binding"/>
    <property type="evidence" value="ECO:0007669"/>
    <property type="project" value="UniProtKB-ARBA"/>
</dbReference>
<evidence type="ECO:0000313" key="2">
    <source>
        <dbReference type="Proteomes" id="UP000252698"/>
    </source>
</evidence>
<dbReference type="GO" id="GO:0016706">
    <property type="term" value="F:2-oxoglutarate-dependent dioxygenase activity"/>
    <property type="evidence" value="ECO:0007669"/>
    <property type="project" value="UniProtKB-ARBA"/>
</dbReference>
<dbReference type="AlphaFoldDB" id="A0A2Z5JN46"/>
<dbReference type="Gene3D" id="2.60.120.620">
    <property type="entry name" value="q2cbj1_9rhob like domain"/>
    <property type="match status" value="2"/>
</dbReference>
<dbReference type="PANTHER" id="PTHR20883:SF48">
    <property type="entry name" value="ECTOINE DIOXYGENASE"/>
    <property type="match status" value="1"/>
</dbReference>
<dbReference type="SUPFAM" id="SSF51197">
    <property type="entry name" value="Clavaminate synthase-like"/>
    <property type="match status" value="2"/>
</dbReference>
<dbReference type="Proteomes" id="UP000252698">
    <property type="component" value="Chromosome"/>
</dbReference>
<name>A0A2Z5JN46_STRAR</name>
<dbReference type="Pfam" id="PF05721">
    <property type="entry name" value="PhyH"/>
    <property type="match status" value="1"/>
</dbReference>
<reference evidence="1 2" key="1">
    <citation type="journal article" date="2018" name="Front. Microbiol.">
        <title>Genome Sequencing of Streptomyces atratus SCSIOZH16 and Activation Production of Nocardamine via Metabolic Engineering.</title>
        <authorList>
            <person name="Li Y."/>
            <person name="Zhang C."/>
            <person name="Liu C."/>
            <person name="Ju J."/>
            <person name="Ma J."/>
        </authorList>
    </citation>
    <scope>NUCLEOTIDE SEQUENCE [LARGE SCALE GENOMIC DNA]</scope>
    <source>
        <strain evidence="1 2">SCSIO_ZH16</strain>
    </source>
</reference>
<dbReference type="KEGG" id="sata:C5746_38505"/>
<dbReference type="InterPro" id="IPR008775">
    <property type="entry name" value="Phytyl_CoA_dOase-like"/>
</dbReference>
<dbReference type="EMBL" id="CP027306">
    <property type="protein sequence ID" value="AXE81851.1"/>
    <property type="molecule type" value="Genomic_DNA"/>
</dbReference>
<sequence length="338" mass="38363">MKKGLYVSAPTSPLLAPREALARDGFVGPFPRFADEDTIGEIAEFYQDMLDNPPVQPLYQRYSVRDWHLVNDKVRELLTAPELLANLQLATGAESMILWRTKLFEKYPGDGAIDWHQEYGYFDGEEVGGHRPALFPFGSPGEWDWTLWLALTDVSEDDGVMEYVKGSQRSAYPKRMVKLTESGAFVDPRNRIETKEELLSRAADNSLILDIDTRRVYEGVDPRQHSLDELFDILTAHVDQLQAVVTESFELKPGDTRTMPMKAGEYVIFSERCMHRSRASLPGAKMRLAVNARYTLGDTWVYPQRVTGDTFDGSNLDISGHRCVRLFGDRFNPANAYL</sequence>
<proteinExistence type="predicted"/>
<evidence type="ECO:0000313" key="1">
    <source>
        <dbReference type="EMBL" id="AXE81851.1"/>
    </source>
</evidence>